<keyword evidence="2" id="KW-1185">Reference proteome</keyword>
<reference evidence="1 2" key="1">
    <citation type="journal article" date="2020" name="Mol. Biol. Evol.">
        <title>Distinct Expression and Methylation Patterns for Genes with Different Fates following a Single Whole-Genome Duplication in Flowering Plants.</title>
        <authorList>
            <person name="Shi T."/>
            <person name="Rahmani R.S."/>
            <person name="Gugger P.F."/>
            <person name="Wang M."/>
            <person name="Li H."/>
            <person name="Zhang Y."/>
            <person name="Li Z."/>
            <person name="Wang Q."/>
            <person name="Van de Peer Y."/>
            <person name="Marchal K."/>
            <person name="Chen J."/>
        </authorList>
    </citation>
    <scope>NUCLEOTIDE SEQUENCE [LARGE SCALE GENOMIC DNA]</scope>
    <source>
        <tissue evidence="1">Leaf</tissue>
    </source>
</reference>
<sequence>MRKQCRVPSTDAKNLPKCSNYPFLYTVIFILRSTKKCFVVDEKQINMASLANRYWESSVTKSGDDEDDD</sequence>
<dbReference type="AlphaFoldDB" id="A0A822XDP3"/>
<protein>
    <submittedName>
        <fullName evidence="1">Uncharacterized protein</fullName>
    </submittedName>
</protein>
<dbReference type="Proteomes" id="UP000607653">
    <property type="component" value="Unassembled WGS sequence"/>
</dbReference>
<accession>A0A822XDP3</accession>
<comment type="caution">
    <text evidence="1">The sequence shown here is derived from an EMBL/GenBank/DDBJ whole genome shotgun (WGS) entry which is preliminary data.</text>
</comment>
<evidence type="ECO:0000313" key="2">
    <source>
        <dbReference type="Proteomes" id="UP000607653"/>
    </source>
</evidence>
<name>A0A822XDP3_NELNU</name>
<evidence type="ECO:0000313" key="1">
    <source>
        <dbReference type="EMBL" id="DAD18022.1"/>
    </source>
</evidence>
<proteinExistence type="predicted"/>
<organism evidence="1 2">
    <name type="scientific">Nelumbo nucifera</name>
    <name type="common">Sacred lotus</name>
    <dbReference type="NCBI Taxonomy" id="4432"/>
    <lineage>
        <taxon>Eukaryota</taxon>
        <taxon>Viridiplantae</taxon>
        <taxon>Streptophyta</taxon>
        <taxon>Embryophyta</taxon>
        <taxon>Tracheophyta</taxon>
        <taxon>Spermatophyta</taxon>
        <taxon>Magnoliopsida</taxon>
        <taxon>Proteales</taxon>
        <taxon>Nelumbonaceae</taxon>
        <taxon>Nelumbo</taxon>
    </lineage>
</organism>
<dbReference type="EMBL" id="DUZY01000001">
    <property type="protein sequence ID" value="DAD18022.1"/>
    <property type="molecule type" value="Genomic_DNA"/>
</dbReference>
<gene>
    <name evidence="1" type="ORF">HUJ06_019485</name>
</gene>